<protein>
    <submittedName>
        <fullName evidence="1">Uncharacterized protein</fullName>
    </submittedName>
</protein>
<dbReference type="RefSeq" id="WP_138667222.1">
    <property type="nucleotide sequence ID" value="NZ_VCKY01000052.1"/>
</dbReference>
<sequence length="121" mass="13290">MTKLVALFLVFWGPLYHPTYLASISGTYENGVVSGEIWAYAGQCARAFIETTYQPPGVGYYIKRWSYSEPACSPAAVETTTPFQVSLDGSVEEITHIGAAVCRWTAWEPMTCGPTQAIVTR</sequence>
<evidence type="ECO:0000313" key="2">
    <source>
        <dbReference type="Proteomes" id="UP000309128"/>
    </source>
</evidence>
<name>A0A5S4FJM8_9ACTN</name>
<dbReference type="AlphaFoldDB" id="A0A5S4FJM8"/>
<dbReference type="EMBL" id="VCKY01000052">
    <property type="protein sequence ID" value="TMR20799.1"/>
    <property type="molecule type" value="Genomic_DNA"/>
</dbReference>
<dbReference type="Proteomes" id="UP000309128">
    <property type="component" value="Unassembled WGS sequence"/>
</dbReference>
<accession>A0A5S4FJM8</accession>
<evidence type="ECO:0000313" key="1">
    <source>
        <dbReference type="EMBL" id="TMR20799.1"/>
    </source>
</evidence>
<reference evidence="1 2" key="1">
    <citation type="submission" date="2019-05" db="EMBL/GenBank/DDBJ databases">
        <title>Draft genome sequence of Nonomuraea turkmeniaca DSM 43926.</title>
        <authorList>
            <person name="Saricaoglu S."/>
            <person name="Isik K."/>
        </authorList>
    </citation>
    <scope>NUCLEOTIDE SEQUENCE [LARGE SCALE GENOMIC DNA]</scope>
    <source>
        <strain evidence="1 2">DSM 43926</strain>
    </source>
</reference>
<dbReference type="OrthoDB" id="9809066at2"/>
<keyword evidence="2" id="KW-1185">Reference proteome</keyword>
<gene>
    <name evidence="1" type="ORF">ETD86_17550</name>
</gene>
<organism evidence="1 2">
    <name type="scientific">Nonomuraea turkmeniaca</name>
    <dbReference type="NCBI Taxonomy" id="103838"/>
    <lineage>
        <taxon>Bacteria</taxon>
        <taxon>Bacillati</taxon>
        <taxon>Actinomycetota</taxon>
        <taxon>Actinomycetes</taxon>
        <taxon>Streptosporangiales</taxon>
        <taxon>Streptosporangiaceae</taxon>
        <taxon>Nonomuraea</taxon>
    </lineage>
</organism>
<proteinExistence type="predicted"/>
<comment type="caution">
    <text evidence="1">The sequence shown here is derived from an EMBL/GenBank/DDBJ whole genome shotgun (WGS) entry which is preliminary data.</text>
</comment>